<dbReference type="InterPro" id="IPR050389">
    <property type="entry name" value="LysR-type_TF"/>
</dbReference>
<sequence>MANIRGIDLNLLAVLQALLAEESVSRAAEVVSLSQPATSQALGRLRALFKDKLLERREGRLRRTAFATRLMPRLNAAIQSTKAVFAPEADFDPAQMKGTITLAATDYVSGLLLPGFLRALKAAAPALDLRIVPTDRIAVGDTLRSGRADLALGVFGPSTTGFWTEQLFEDDFVIVARQGHPILAAETLAPHDMTGFEWALVSASGDPVGQVDDALRPLGLTRRVLLTVPNFLHAPQIVAETGLVIALGRRFSKMAAANWPLGLRELPLPVAGFTANMMWLAQRDGDPVLGWIRSLLRLSV</sequence>
<proteinExistence type="inferred from homology"/>
<dbReference type="Pfam" id="PF00126">
    <property type="entry name" value="HTH_1"/>
    <property type="match status" value="1"/>
</dbReference>
<keyword evidence="2" id="KW-0536">Nodulation</keyword>
<organism evidence="7 8">
    <name type="scientific">Mesorhizobium captivum</name>
    <dbReference type="NCBI Taxonomy" id="3072319"/>
    <lineage>
        <taxon>Bacteria</taxon>
        <taxon>Pseudomonadati</taxon>
        <taxon>Pseudomonadota</taxon>
        <taxon>Alphaproteobacteria</taxon>
        <taxon>Hyphomicrobiales</taxon>
        <taxon>Phyllobacteriaceae</taxon>
        <taxon>Mesorhizobium</taxon>
    </lineage>
</organism>
<dbReference type="PROSITE" id="PS50931">
    <property type="entry name" value="HTH_LYSR"/>
    <property type="match status" value="1"/>
</dbReference>
<comment type="caution">
    <text evidence="7">The sequence shown here is derived from an EMBL/GenBank/DDBJ whole genome shotgun (WGS) entry which is preliminary data.</text>
</comment>
<dbReference type="Proteomes" id="UP001271249">
    <property type="component" value="Unassembled WGS sequence"/>
</dbReference>
<dbReference type="InterPro" id="IPR037402">
    <property type="entry name" value="YidZ_PBP2"/>
</dbReference>
<evidence type="ECO:0000259" key="6">
    <source>
        <dbReference type="PROSITE" id="PS50931"/>
    </source>
</evidence>
<evidence type="ECO:0000256" key="2">
    <source>
        <dbReference type="ARBA" id="ARBA00022458"/>
    </source>
</evidence>
<accession>A0ABU4ZB00</accession>
<evidence type="ECO:0000256" key="4">
    <source>
        <dbReference type="ARBA" id="ARBA00023125"/>
    </source>
</evidence>
<keyword evidence="3" id="KW-0805">Transcription regulation</keyword>
<evidence type="ECO:0000256" key="3">
    <source>
        <dbReference type="ARBA" id="ARBA00023015"/>
    </source>
</evidence>
<dbReference type="PANTHER" id="PTHR30118:SF15">
    <property type="entry name" value="TRANSCRIPTIONAL REGULATORY PROTEIN"/>
    <property type="match status" value="1"/>
</dbReference>
<keyword evidence="5" id="KW-0804">Transcription</keyword>
<dbReference type="InterPro" id="IPR036388">
    <property type="entry name" value="WH-like_DNA-bd_sf"/>
</dbReference>
<reference evidence="7 8" key="1">
    <citation type="submission" date="2023-08" db="EMBL/GenBank/DDBJ databases">
        <title>Implementing the SeqCode for naming new Mesorhizobium species isolated from Vachellia karroo root nodules.</title>
        <authorList>
            <person name="Van Lill M."/>
        </authorList>
    </citation>
    <scope>NUCLEOTIDE SEQUENCE [LARGE SCALE GENOMIC DNA]</scope>
    <source>
        <strain evidence="7 8">VK22B</strain>
    </source>
</reference>
<protein>
    <submittedName>
        <fullName evidence="7">LysR family transcriptional regulator</fullName>
    </submittedName>
</protein>
<dbReference type="RefSeq" id="WP_320230098.1">
    <property type="nucleotide sequence ID" value="NZ_JAVIJB010000067.1"/>
</dbReference>
<evidence type="ECO:0000313" key="7">
    <source>
        <dbReference type="EMBL" id="MDX8496409.1"/>
    </source>
</evidence>
<comment type="similarity">
    <text evidence="1">Belongs to the LysR transcriptional regulatory family.</text>
</comment>
<dbReference type="CDD" id="cd08417">
    <property type="entry name" value="PBP2_Nitroaromatics_like"/>
    <property type="match status" value="1"/>
</dbReference>
<name>A0ABU4ZB00_9HYPH</name>
<dbReference type="SUPFAM" id="SSF53850">
    <property type="entry name" value="Periplasmic binding protein-like II"/>
    <property type="match status" value="1"/>
</dbReference>
<gene>
    <name evidence="7" type="ORF">RFN29_33345</name>
</gene>
<dbReference type="InterPro" id="IPR000847">
    <property type="entry name" value="LysR_HTH_N"/>
</dbReference>
<dbReference type="Gene3D" id="3.40.190.10">
    <property type="entry name" value="Periplasmic binding protein-like II"/>
    <property type="match status" value="2"/>
</dbReference>
<dbReference type="SUPFAM" id="SSF46785">
    <property type="entry name" value="Winged helix' DNA-binding domain"/>
    <property type="match status" value="1"/>
</dbReference>
<feature type="domain" description="HTH lysR-type" evidence="6">
    <location>
        <begin position="7"/>
        <end position="64"/>
    </location>
</feature>
<evidence type="ECO:0000313" key="8">
    <source>
        <dbReference type="Proteomes" id="UP001271249"/>
    </source>
</evidence>
<dbReference type="Pfam" id="PF03466">
    <property type="entry name" value="LysR_substrate"/>
    <property type="match status" value="1"/>
</dbReference>
<dbReference type="EMBL" id="JAVIJC010000061">
    <property type="protein sequence ID" value="MDX8496409.1"/>
    <property type="molecule type" value="Genomic_DNA"/>
</dbReference>
<dbReference type="PANTHER" id="PTHR30118">
    <property type="entry name" value="HTH-TYPE TRANSCRIPTIONAL REGULATOR LEUO-RELATED"/>
    <property type="match status" value="1"/>
</dbReference>
<keyword evidence="4" id="KW-0238">DNA-binding</keyword>
<keyword evidence="8" id="KW-1185">Reference proteome</keyword>
<dbReference type="InterPro" id="IPR036390">
    <property type="entry name" value="WH_DNA-bd_sf"/>
</dbReference>
<evidence type="ECO:0000256" key="1">
    <source>
        <dbReference type="ARBA" id="ARBA00009437"/>
    </source>
</evidence>
<evidence type="ECO:0000256" key="5">
    <source>
        <dbReference type="ARBA" id="ARBA00023163"/>
    </source>
</evidence>
<dbReference type="InterPro" id="IPR005119">
    <property type="entry name" value="LysR_subst-bd"/>
</dbReference>
<dbReference type="Gene3D" id="1.10.10.10">
    <property type="entry name" value="Winged helix-like DNA-binding domain superfamily/Winged helix DNA-binding domain"/>
    <property type="match status" value="1"/>
</dbReference>